<keyword evidence="3 7" id="KW-0479">Metal-binding</keyword>
<dbReference type="InterPro" id="IPR002023">
    <property type="entry name" value="NuoE-like"/>
</dbReference>
<evidence type="ECO:0000256" key="6">
    <source>
        <dbReference type="ARBA" id="ARBA00034078"/>
    </source>
</evidence>
<dbReference type="Gene3D" id="1.10.10.1590">
    <property type="entry name" value="NADH-quinone oxidoreductase subunit E"/>
    <property type="match status" value="1"/>
</dbReference>
<sequence length="169" mass="18518">MNALTGDRTEAASFGVVCRILDLYDRDPGMIIPILQKVQEEYRYLPEEVLLFLATSLEISPARLYGIATFYSHFSLEPKGKHVIKVCDGTACHVKGSGALIETLRSMLALEKGIKTTSDMLFTLETVSCLGACGLAPVVVIDDTVHGQMTPDKVRALITKIREEEDAEA</sequence>
<dbReference type="SUPFAM" id="SSF52833">
    <property type="entry name" value="Thioredoxin-like"/>
    <property type="match status" value="1"/>
</dbReference>
<dbReference type="STRING" id="573413.Spirs_0353"/>
<keyword evidence="2 7" id="KW-0001">2Fe-2S</keyword>
<dbReference type="HOGENOM" id="CLU_054362_2_1_12"/>
<dbReference type="Gene3D" id="3.40.30.10">
    <property type="entry name" value="Glutaredoxin"/>
    <property type="match status" value="1"/>
</dbReference>
<keyword evidence="5 7" id="KW-0411">Iron-sulfur</keyword>
<dbReference type="InterPro" id="IPR042128">
    <property type="entry name" value="NuoE_dom"/>
</dbReference>
<dbReference type="eggNOG" id="COG1905">
    <property type="taxonomic scope" value="Bacteria"/>
</dbReference>
<comment type="similarity">
    <text evidence="1">Belongs to the complex I 24 kDa subunit family.</text>
</comment>
<dbReference type="PANTHER" id="PTHR43342:SF1">
    <property type="entry name" value="BIFURCATING [FEFE] HYDROGENASE GAMMA SUBUNIT"/>
    <property type="match status" value="1"/>
</dbReference>
<feature type="binding site" evidence="7">
    <location>
        <position position="133"/>
    </location>
    <ligand>
        <name>[2Fe-2S] cluster</name>
        <dbReference type="ChEBI" id="CHEBI:190135"/>
    </ligand>
</feature>
<feature type="binding site" evidence="7">
    <location>
        <position position="87"/>
    </location>
    <ligand>
        <name>[2Fe-2S] cluster</name>
        <dbReference type="ChEBI" id="CHEBI:190135"/>
    </ligand>
</feature>
<evidence type="ECO:0000313" key="8">
    <source>
        <dbReference type="EMBL" id="ADK79509.1"/>
    </source>
</evidence>
<reference evidence="8 9" key="1">
    <citation type="journal article" date="2010" name="Stand. Genomic Sci.">
        <title>Complete genome sequence of Spirochaeta smaragdinae type strain (SEBR 4228).</title>
        <authorList>
            <person name="Mavromatis K."/>
            <person name="Yasawong M."/>
            <person name="Chertkov O."/>
            <person name="Lapidus A."/>
            <person name="Lucas S."/>
            <person name="Nolan M."/>
            <person name="Del Rio T.G."/>
            <person name="Tice H."/>
            <person name="Cheng J.F."/>
            <person name="Pitluck S."/>
            <person name="Liolios K."/>
            <person name="Ivanova N."/>
            <person name="Tapia R."/>
            <person name="Han C."/>
            <person name="Bruce D."/>
            <person name="Goodwin L."/>
            <person name="Pati A."/>
            <person name="Chen A."/>
            <person name="Palaniappan K."/>
            <person name="Land M."/>
            <person name="Hauser L."/>
            <person name="Chang Y.J."/>
            <person name="Jeffries C.D."/>
            <person name="Detter J.C."/>
            <person name="Rohde M."/>
            <person name="Brambilla E."/>
            <person name="Spring S."/>
            <person name="Goker M."/>
            <person name="Sikorski J."/>
            <person name="Woyke T."/>
            <person name="Bristow J."/>
            <person name="Eisen J.A."/>
            <person name="Markowitz V."/>
            <person name="Hugenholtz P."/>
            <person name="Klenk H.P."/>
            <person name="Kyrpides N.C."/>
        </authorList>
    </citation>
    <scope>NUCLEOTIDE SEQUENCE [LARGE SCALE GENOMIC DNA]</scope>
    <source>
        <strain evidence="9">DSM 11293 / JCM 15392 / SEBR 4228</strain>
    </source>
</reference>
<feature type="binding site" evidence="7">
    <location>
        <position position="129"/>
    </location>
    <ligand>
        <name>[2Fe-2S] cluster</name>
        <dbReference type="ChEBI" id="CHEBI:190135"/>
    </ligand>
</feature>
<feature type="binding site" evidence="7">
    <location>
        <position position="92"/>
    </location>
    <ligand>
        <name>[2Fe-2S] cluster</name>
        <dbReference type="ChEBI" id="CHEBI:190135"/>
    </ligand>
</feature>
<evidence type="ECO:0000256" key="5">
    <source>
        <dbReference type="ARBA" id="ARBA00023014"/>
    </source>
</evidence>
<dbReference type="RefSeq" id="WP_013252973.1">
    <property type="nucleotide sequence ID" value="NC_014364.1"/>
</dbReference>
<evidence type="ECO:0000256" key="3">
    <source>
        <dbReference type="ARBA" id="ARBA00022723"/>
    </source>
</evidence>
<dbReference type="Proteomes" id="UP000002318">
    <property type="component" value="Chromosome"/>
</dbReference>
<dbReference type="InterPro" id="IPR028431">
    <property type="entry name" value="NADP_DH_HndA-like"/>
</dbReference>
<comment type="cofactor">
    <cofactor evidence="7">
        <name>[2Fe-2S] cluster</name>
        <dbReference type="ChEBI" id="CHEBI:190135"/>
    </cofactor>
    <text evidence="7">Binds 1 [2Fe-2S] cluster.</text>
</comment>
<protein>
    <submittedName>
        <fullName evidence="8">NADH dehydrogenase (Ubiquinone) 24 kDa subunit</fullName>
    </submittedName>
</protein>
<gene>
    <name evidence="8" type="ordered locus">Spirs_0353</name>
</gene>
<keyword evidence="4 7" id="KW-0408">Iron</keyword>
<dbReference type="GO" id="GO:0051537">
    <property type="term" value="F:2 iron, 2 sulfur cluster binding"/>
    <property type="evidence" value="ECO:0007669"/>
    <property type="project" value="UniProtKB-KW"/>
</dbReference>
<dbReference type="GO" id="GO:0016491">
    <property type="term" value="F:oxidoreductase activity"/>
    <property type="evidence" value="ECO:0007669"/>
    <property type="project" value="InterPro"/>
</dbReference>
<evidence type="ECO:0000256" key="7">
    <source>
        <dbReference type="PIRSR" id="PIRSR000216-1"/>
    </source>
</evidence>
<evidence type="ECO:0000313" key="9">
    <source>
        <dbReference type="Proteomes" id="UP000002318"/>
    </source>
</evidence>
<dbReference type="OrthoDB" id="9807941at2"/>
<proteinExistence type="inferred from homology"/>
<dbReference type="PANTHER" id="PTHR43342">
    <property type="entry name" value="NADH-QUINONE OXIDOREDUCTASE, E SUBUNIT"/>
    <property type="match status" value="1"/>
</dbReference>
<dbReference type="CDD" id="cd03064">
    <property type="entry name" value="TRX_Fd_NuoE"/>
    <property type="match status" value="1"/>
</dbReference>
<evidence type="ECO:0000256" key="1">
    <source>
        <dbReference type="ARBA" id="ARBA00010643"/>
    </source>
</evidence>
<dbReference type="PIRSF" id="PIRSF000216">
    <property type="entry name" value="NADH_DH_24kDa"/>
    <property type="match status" value="1"/>
</dbReference>
<dbReference type="InterPro" id="IPR036249">
    <property type="entry name" value="Thioredoxin-like_sf"/>
</dbReference>
<dbReference type="EMBL" id="CP002116">
    <property type="protein sequence ID" value="ADK79509.1"/>
    <property type="molecule type" value="Genomic_DNA"/>
</dbReference>
<dbReference type="PROSITE" id="PS01099">
    <property type="entry name" value="COMPLEX1_24K"/>
    <property type="match status" value="1"/>
</dbReference>
<organism evidence="8 9">
    <name type="scientific">Sediminispirochaeta smaragdinae (strain DSM 11293 / JCM 15392 / SEBR 4228)</name>
    <name type="common">Spirochaeta smaragdinae</name>
    <dbReference type="NCBI Taxonomy" id="573413"/>
    <lineage>
        <taxon>Bacteria</taxon>
        <taxon>Pseudomonadati</taxon>
        <taxon>Spirochaetota</taxon>
        <taxon>Spirochaetia</taxon>
        <taxon>Spirochaetales</taxon>
        <taxon>Spirochaetaceae</taxon>
        <taxon>Sediminispirochaeta</taxon>
    </lineage>
</organism>
<dbReference type="AlphaFoldDB" id="E1RAX9"/>
<keyword evidence="9" id="KW-1185">Reference proteome</keyword>
<dbReference type="InterPro" id="IPR041921">
    <property type="entry name" value="NuoE_N"/>
</dbReference>
<accession>E1RAX9</accession>
<name>E1RAX9_SEDSS</name>
<dbReference type="Pfam" id="PF01257">
    <property type="entry name" value="2Fe-2S_thioredx"/>
    <property type="match status" value="1"/>
</dbReference>
<evidence type="ECO:0000256" key="2">
    <source>
        <dbReference type="ARBA" id="ARBA00022714"/>
    </source>
</evidence>
<dbReference type="GO" id="GO:0046872">
    <property type="term" value="F:metal ion binding"/>
    <property type="evidence" value="ECO:0007669"/>
    <property type="project" value="UniProtKB-KW"/>
</dbReference>
<dbReference type="KEGG" id="ssm:Spirs_0353"/>
<comment type="cofactor">
    <cofactor evidence="6">
        <name>[2Fe-2S] cluster</name>
        <dbReference type="ChEBI" id="CHEBI:190135"/>
    </cofactor>
</comment>
<evidence type="ECO:0000256" key="4">
    <source>
        <dbReference type="ARBA" id="ARBA00023004"/>
    </source>
</evidence>